<accession>A0ABM2WS29</accession>
<dbReference type="InterPro" id="IPR051029">
    <property type="entry name" value="mRNA_Capping_Enz/RNA_Phosphat"/>
</dbReference>
<keyword evidence="1" id="KW-0378">Hydrolase</keyword>
<evidence type="ECO:0000259" key="4">
    <source>
        <dbReference type="PROSITE" id="PS50054"/>
    </source>
</evidence>
<evidence type="ECO:0000313" key="6">
    <source>
        <dbReference type="Proteomes" id="UP000886700"/>
    </source>
</evidence>
<dbReference type="SMART" id="SM00195">
    <property type="entry name" value="DSPc"/>
    <property type="match status" value="1"/>
</dbReference>
<dbReference type="Gene3D" id="3.90.190.10">
    <property type="entry name" value="Protein tyrosine phosphatase superfamily"/>
    <property type="match status" value="1"/>
</dbReference>
<dbReference type="Proteomes" id="UP000886700">
    <property type="component" value="Unplaced"/>
</dbReference>
<dbReference type="PANTHER" id="PTHR10367">
    <property type="entry name" value="MRNA-CAPPING ENZYME"/>
    <property type="match status" value="1"/>
</dbReference>
<dbReference type="InterPro" id="IPR016130">
    <property type="entry name" value="Tyr_Pase_AS"/>
</dbReference>
<keyword evidence="6" id="KW-1185">Reference proteome</keyword>
<evidence type="ECO:0000259" key="5">
    <source>
        <dbReference type="PROSITE" id="PS50056"/>
    </source>
</evidence>
<feature type="compositionally biased region" description="Polar residues" evidence="3">
    <location>
        <begin position="253"/>
        <end position="270"/>
    </location>
</feature>
<dbReference type="InterPro" id="IPR029021">
    <property type="entry name" value="Prot-tyrosine_phosphatase-like"/>
</dbReference>
<feature type="region of interest" description="Disordered" evidence="3">
    <location>
        <begin position="251"/>
        <end position="270"/>
    </location>
</feature>
<dbReference type="PANTHER" id="PTHR10367:SF18">
    <property type="entry name" value="RNA_RNP COMPLEX-1-INTERACTING PHOSPHATASE"/>
    <property type="match status" value="1"/>
</dbReference>
<feature type="domain" description="Tyrosine-protein phosphatase" evidence="4">
    <location>
        <begin position="17"/>
        <end position="164"/>
    </location>
</feature>
<dbReference type="CDD" id="cd17665">
    <property type="entry name" value="DSP_DUSP11"/>
    <property type="match status" value="1"/>
</dbReference>
<evidence type="ECO:0000313" key="7">
    <source>
        <dbReference type="RefSeq" id="XP_040593253.1"/>
    </source>
</evidence>
<dbReference type="SUPFAM" id="SSF52799">
    <property type="entry name" value="(Phosphotyrosine protein) phosphatases II"/>
    <property type="match status" value="1"/>
</dbReference>
<name>A0ABM2WS29_MESAU</name>
<dbReference type="RefSeq" id="XP_040593253.1">
    <property type="nucleotide sequence ID" value="XM_040737319.1"/>
</dbReference>
<feature type="compositionally biased region" description="Polar residues" evidence="3">
    <location>
        <begin position="186"/>
        <end position="200"/>
    </location>
</feature>
<dbReference type="GeneID" id="101828801"/>
<feature type="domain" description="Tyrosine specific protein phosphatases" evidence="5">
    <location>
        <begin position="84"/>
        <end position="153"/>
    </location>
</feature>
<evidence type="ECO:0000256" key="3">
    <source>
        <dbReference type="SAM" id="MobiDB-lite"/>
    </source>
</evidence>
<dbReference type="InterPro" id="IPR000340">
    <property type="entry name" value="Dual-sp_phosphatase_cat-dom"/>
</dbReference>
<evidence type="ECO:0000256" key="1">
    <source>
        <dbReference type="ARBA" id="ARBA00022801"/>
    </source>
</evidence>
<reference evidence="7" key="1">
    <citation type="submission" date="2025-08" db="UniProtKB">
        <authorList>
            <consortium name="RefSeq"/>
        </authorList>
    </citation>
    <scope>IDENTIFICATION</scope>
    <source>
        <tissue evidence="7">Liver</tissue>
    </source>
</reference>
<dbReference type="Pfam" id="PF00782">
    <property type="entry name" value="DSPc"/>
    <property type="match status" value="1"/>
</dbReference>
<dbReference type="InterPro" id="IPR000387">
    <property type="entry name" value="Tyr_Pase_dom"/>
</dbReference>
<dbReference type="PROSITE" id="PS50054">
    <property type="entry name" value="TYR_PHOSPHATASE_DUAL"/>
    <property type="match status" value="1"/>
</dbReference>
<proteinExistence type="predicted"/>
<keyword evidence="2" id="KW-0904">Protein phosphatase</keyword>
<dbReference type="PROSITE" id="PS50056">
    <property type="entry name" value="TYR_PHOSPHATASE_2"/>
    <property type="match status" value="1"/>
</dbReference>
<dbReference type="PROSITE" id="PS00383">
    <property type="entry name" value="TYR_PHOSPHATASE_1"/>
    <property type="match status" value="1"/>
</dbReference>
<protein>
    <submittedName>
        <fullName evidence="7">RNA/RNP complex-1-interacting phosphatase isoform X2</fullName>
    </submittedName>
</protein>
<sequence length="282" mass="32927">MPGTRFIAFKVPLQKKYEAKLMPEECFSPLDLFNKIQEQNEELGLIIDLTYTQRYYKAEDLPETISYIKILTVGHQVPDNNTIFKFKCAVKEFLKKNKDNDKLIGVHCTHGLNRTGYLICRYLIDVEGMRPDDAIELFNRCRGHCIERQNYIENLQNRHVRKNRNVSTSRSGDLEDSAHLMDQVHSTNKPMSQGPRNNQPAGRPPPYRHFHTQTQNTQQSFRKFSQNQRGLIPPPGPAGEDYSQRRFFWNLKPNGSQATQNKKWTSSSYQRPFSPAYWGWTQ</sequence>
<organism evidence="6 7">
    <name type="scientific">Mesocricetus auratus</name>
    <name type="common">Golden hamster</name>
    <dbReference type="NCBI Taxonomy" id="10036"/>
    <lineage>
        <taxon>Eukaryota</taxon>
        <taxon>Metazoa</taxon>
        <taxon>Chordata</taxon>
        <taxon>Craniata</taxon>
        <taxon>Vertebrata</taxon>
        <taxon>Euteleostomi</taxon>
        <taxon>Mammalia</taxon>
        <taxon>Eutheria</taxon>
        <taxon>Euarchontoglires</taxon>
        <taxon>Glires</taxon>
        <taxon>Rodentia</taxon>
        <taxon>Myomorpha</taxon>
        <taxon>Muroidea</taxon>
        <taxon>Cricetidae</taxon>
        <taxon>Cricetinae</taxon>
        <taxon>Mesocricetus</taxon>
    </lineage>
</organism>
<gene>
    <name evidence="7" type="primary">Dusp11</name>
</gene>
<dbReference type="InterPro" id="IPR020422">
    <property type="entry name" value="TYR_PHOSPHATASE_DUAL_dom"/>
</dbReference>
<evidence type="ECO:0000256" key="2">
    <source>
        <dbReference type="ARBA" id="ARBA00022912"/>
    </source>
</evidence>
<feature type="region of interest" description="Disordered" evidence="3">
    <location>
        <begin position="186"/>
        <end position="222"/>
    </location>
</feature>
<feature type="compositionally biased region" description="Polar residues" evidence="3">
    <location>
        <begin position="212"/>
        <end position="222"/>
    </location>
</feature>